<evidence type="ECO:0000256" key="6">
    <source>
        <dbReference type="SAM" id="Phobius"/>
    </source>
</evidence>
<feature type="transmembrane region" description="Helical" evidence="6">
    <location>
        <begin position="130"/>
        <end position="154"/>
    </location>
</feature>
<keyword evidence="3 6" id="KW-1133">Transmembrane helix</keyword>
<comment type="caution">
    <text evidence="8">The sequence shown here is derived from an EMBL/GenBank/DDBJ whole genome shotgun (WGS) entry which is preliminary data.</text>
</comment>
<feature type="transmembrane region" description="Helical" evidence="6">
    <location>
        <begin position="307"/>
        <end position="325"/>
    </location>
</feature>
<dbReference type="Pfam" id="PF07690">
    <property type="entry name" value="MFS_1"/>
    <property type="match status" value="1"/>
</dbReference>
<feature type="transmembrane region" description="Helical" evidence="6">
    <location>
        <begin position="166"/>
        <end position="188"/>
    </location>
</feature>
<dbReference type="RefSeq" id="WP_358141533.1">
    <property type="nucleotide sequence ID" value="NZ_JBFALK010000033.1"/>
</dbReference>
<evidence type="ECO:0000313" key="9">
    <source>
        <dbReference type="Proteomes" id="UP001551675"/>
    </source>
</evidence>
<organism evidence="8 9">
    <name type="scientific">Microtetraspora glauca</name>
    <dbReference type="NCBI Taxonomy" id="1996"/>
    <lineage>
        <taxon>Bacteria</taxon>
        <taxon>Bacillati</taxon>
        <taxon>Actinomycetota</taxon>
        <taxon>Actinomycetes</taxon>
        <taxon>Streptosporangiales</taxon>
        <taxon>Streptosporangiaceae</taxon>
        <taxon>Microtetraspora</taxon>
    </lineage>
</organism>
<sequence>MSDVLADPGEPSAPSGEAPAVTAEPQTPVGKGWIWTFALAWFGYWLTVMLPPQFLTPQLIETVAPEHKVDVLSFLLIEGAVVSLVCIPFAGMACDRTRSRFGRRRPWALGGLLLTGSALSLIGLQTDWRAVAALMALVAAGNAMTLVALSAVIADQVPPGQRGAASAAMGVPQVVSLAVGMVVVTMLIESMPARWAVTGLVGVVCALPFLLGRAEPPAADVPVRGTRLPIPRPRSHPDYYWALFCRVAVNAGNAAGTAYLLYFLSDVLHRPRPDEALLVLTLVYLVFCSAFGFLGGVLSDRLARRRVLVAVSGGLQALSALLLAFAPSWPAAIVAAALLGMGYGAFLSVDQALVTDVLPDRRSRARDVGIINAAQNVPIAPMLGWLVLTTVASYRVLYAVAALIMLVGSAAVYRIKGVR</sequence>
<dbReference type="PANTHER" id="PTHR23528:SF1">
    <property type="entry name" value="MAJOR FACILITATOR SUPERFAMILY (MFS) PROFILE DOMAIN-CONTAINING PROTEIN"/>
    <property type="match status" value="1"/>
</dbReference>
<feature type="transmembrane region" description="Helical" evidence="6">
    <location>
        <begin position="239"/>
        <end position="264"/>
    </location>
</feature>
<dbReference type="InterPro" id="IPR020846">
    <property type="entry name" value="MFS_dom"/>
</dbReference>
<feature type="transmembrane region" description="Helical" evidence="6">
    <location>
        <begin position="32"/>
        <end position="51"/>
    </location>
</feature>
<feature type="transmembrane region" description="Helical" evidence="6">
    <location>
        <begin position="71"/>
        <end position="94"/>
    </location>
</feature>
<accession>A0ABV3GSP4</accession>
<dbReference type="SUPFAM" id="SSF103473">
    <property type="entry name" value="MFS general substrate transporter"/>
    <property type="match status" value="1"/>
</dbReference>
<evidence type="ECO:0000256" key="5">
    <source>
        <dbReference type="SAM" id="MobiDB-lite"/>
    </source>
</evidence>
<evidence type="ECO:0000256" key="4">
    <source>
        <dbReference type="ARBA" id="ARBA00023136"/>
    </source>
</evidence>
<feature type="domain" description="Major facilitator superfamily (MFS) profile" evidence="7">
    <location>
        <begin position="239"/>
        <end position="419"/>
    </location>
</feature>
<reference evidence="8 9" key="1">
    <citation type="submission" date="2024-06" db="EMBL/GenBank/DDBJ databases">
        <title>The Natural Products Discovery Center: Release of the First 8490 Sequenced Strains for Exploring Actinobacteria Biosynthetic Diversity.</title>
        <authorList>
            <person name="Kalkreuter E."/>
            <person name="Kautsar S.A."/>
            <person name="Yang D."/>
            <person name="Bader C.D."/>
            <person name="Teijaro C.N."/>
            <person name="Fluegel L."/>
            <person name="Davis C.M."/>
            <person name="Simpson J.R."/>
            <person name="Lauterbach L."/>
            <person name="Steele A.D."/>
            <person name="Gui C."/>
            <person name="Meng S."/>
            <person name="Li G."/>
            <person name="Viehrig K."/>
            <person name="Ye F."/>
            <person name="Su P."/>
            <person name="Kiefer A.F."/>
            <person name="Nichols A."/>
            <person name="Cepeda A.J."/>
            <person name="Yan W."/>
            <person name="Fan B."/>
            <person name="Jiang Y."/>
            <person name="Adhikari A."/>
            <person name="Zheng C.-J."/>
            <person name="Schuster L."/>
            <person name="Cowan T.M."/>
            <person name="Smanski M.J."/>
            <person name="Chevrette M.G."/>
            <person name="De Carvalho L.P.S."/>
            <person name="Shen B."/>
        </authorList>
    </citation>
    <scope>NUCLEOTIDE SEQUENCE [LARGE SCALE GENOMIC DNA]</scope>
    <source>
        <strain evidence="8 9">NPDC050100</strain>
    </source>
</reference>
<feature type="transmembrane region" description="Helical" evidence="6">
    <location>
        <begin position="394"/>
        <end position="413"/>
    </location>
</feature>
<dbReference type="PANTHER" id="PTHR23528">
    <property type="match status" value="1"/>
</dbReference>
<evidence type="ECO:0000256" key="2">
    <source>
        <dbReference type="ARBA" id="ARBA00022692"/>
    </source>
</evidence>
<evidence type="ECO:0000259" key="7">
    <source>
        <dbReference type="PROSITE" id="PS50850"/>
    </source>
</evidence>
<evidence type="ECO:0000256" key="3">
    <source>
        <dbReference type="ARBA" id="ARBA00022989"/>
    </source>
</evidence>
<keyword evidence="9" id="KW-1185">Reference proteome</keyword>
<dbReference type="PROSITE" id="PS50850">
    <property type="entry name" value="MFS"/>
    <property type="match status" value="1"/>
</dbReference>
<comment type="subcellular location">
    <subcellularLocation>
        <location evidence="1">Cell membrane</location>
        <topology evidence="1">Multi-pass membrane protein</topology>
    </subcellularLocation>
</comment>
<dbReference type="InterPro" id="IPR036259">
    <property type="entry name" value="MFS_trans_sf"/>
</dbReference>
<gene>
    <name evidence="8" type="ORF">AB0I59_39185</name>
</gene>
<name>A0ABV3GSP4_MICGL</name>
<dbReference type="InterPro" id="IPR011701">
    <property type="entry name" value="MFS"/>
</dbReference>
<dbReference type="Proteomes" id="UP001551675">
    <property type="component" value="Unassembled WGS sequence"/>
</dbReference>
<evidence type="ECO:0000256" key="1">
    <source>
        <dbReference type="ARBA" id="ARBA00004651"/>
    </source>
</evidence>
<keyword evidence="2 6" id="KW-0812">Transmembrane</keyword>
<dbReference type="EMBL" id="JBFALK010000033">
    <property type="protein sequence ID" value="MEV0974651.1"/>
    <property type="molecule type" value="Genomic_DNA"/>
</dbReference>
<evidence type="ECO:0000313" key="8">
    <source>
        <dbReference type="EMBL" id="MEV0974651.1"/>
    </source>
</evidence>
<feature type="transmembrane region" description="Helical" evidence="6">
    <location>
        <begin position="276"/>
        <end position="295"/>
    </location>
</feature>
<feature type="transmembrane region" description="Helical" evidence="6">
    <location>
        <begin position="331"/>
        <end position="349"/>
    </location>
</feature>
<proteinExistence type="predicted"/>
<feature type="transmembrane region" description="Helical" evidence="6">
    <location>
        <begin position="106"/>
        <end position="124"/>
    </location>
</feature>
<keyword evidence="4 6" id="KW-0472">Membrane</keyword>
<dbReference type="Gene3D" id="1.20.1250.20">
    <property type="entry name" value="MFS general substrate transporter like domains"/>
    <property type="match status" value="2"/>
</dbReference>
<feature type="region of interest" description="Disordered" evidence="5">
    <location>
        <begin position="1"/>
        <end position="25"/>
    </location>
</feature>
<feature type="transmembrane region" description="Helical" evidence="6">
    <location>
        <begin position="194"/>
        <end position="211"/>
    </location>
</feature>
<protein>
    <submittedName>
        <fullName evidence="8">MFS transporter</fullName>
    </submittedName>
</protein>
<feature type="transmembrane region" description="Helical" evidence="6">
    <location>
        <begin position="370"/>
        <end position="388"/>
    </location>
</feature>